<accession>A0A8T2UHU4</accession>
<feature type="region of interest" description="Disordered" evidence="1">
    <location>
        <begin position="1"/>
        <end position="26"/>
    </location>
</feature>
<gene>
    <name evidence="3" type="ORF">KP509_07G002600</name>
</gene>
<protein>
    <recommendedName>
        <fullName evidence="2">TH1 domain-containing protein</fullName>
    </recommendedName>
</protein>
<proteinExistence type="predicted"/>
<dbReference type="PROSITE" id="PS51757">
    <property type="entry name" value="TH1"/>
    <property type="match status" value="1"/>
</dbReference>
<dbReference type="EMBL" id="CM035412">
    <property type="protein sequence ID" value="KAH7431979.1"/>
    <property type="molecule type" value="Genomic_DNA"/>
</dbReference>
<comment type="caution">
    <text evidence="3">The sequence shown here is derived from an EMBL/GenBank/DDBJ whole genome shotgun (WGS) entry which is preliminary data.</text>
</comment>
<evidence type="ECO:0000259" key="2">
    <source>
        <dbReference type="PROSITE" id="PS51757"/>
    </source>
</evidence>
<feature type="compositionally biased region" description="Basic and acidic residues" evidence="1">
    <location>
        <begin position="1"/>
        <end position="16"/>
    </location>
</feature>
<dbReference type="AlphaFoldDB" id="A0A8T2UHU4"/>
<organism evidence="3 4">
    <name type="scientific">Ceratopteris richardii</name>
    <name type="common">Triangle waterfern</name>
    <dbReference type="NCBI Taxonomy" id="49495"/>
    <lineage>
        <taxon>Eukaryota</taxon>
        <taxon>Viridiplantae</taxon>
        <taxon>Streptophyta</taxon>
        <taxon>Embryophyta</taxon>
        <taxon>Tracheophyta</taxon>
        <taxon>Polypodiopsida</taxon>
        <taxon>Polypodiidae</taxon>
        <taxon>Polypodiales</taxon>
        <taxon>Pteridineae</taxon>
        <taxon>Pteridaceae</taxon>
        <taxon>Parkerioideae</taxon>
        <taxon>Ceratopteris</taxon>
    </lineage>
</organism>
<evidence type="ECO:0000313" key="4">
    <source>
        <dbReference type="Proteomes" id="UP000825935"/>
    </source>
</evidence>
<reference evidence="3" key="1">
    <citation type="submission" date="2021-08" db="EMBL/GenBank/DDBJ databases">
        <title>WGS assembly of Ceratopteris richardii.</title>
        <authorList>
            <person name="Marchant D.B."/>
            <person name="Chen G."/>
            <person name="Jenkins J."/>
            <person name="Shu S."/>
            <person name="Leebens-Mack J."/>
            <person name="Grimwood J."/>
            <person name="Schmutz J."/>
            <person name="Soltis P."/>
            <person name="Soltis D."/>
            <person name="Chen Z.-H."/>
        </authorList>
    </citation>
    <scope>NUCLEOTIDE SEQUENCE</scope>
    <source>
        <strain evidence="3">Whitten #5841</strain>
        <tissue evidence="3">Leaf</tissue>
    </source>
</reference>
<evidence type="ECO:0000313" key="3">
    <source>
        <dbReference type="EMBL" id="KAH7431979.1"/>
    </source>
</evidence>
<keyword evidence="4" id="KW-1185">Reference proteome</keyword>
<dbReference type="Pfam" id="PF06017">
    <property type="entry name" value="Myosin_TH1"/>
    <property type="match status" value="1"/>
</dbReference>
<dbReference type="GO" id="GO:0016459">
    <property type="term" value="C:myosin complex"/>
    <property type="evidence" value="ECO:0007669"/>
    <property type="project" value="InterPro"/>
</dbReference>
<evidence type="ECO:0000256" key="1">
    <source>
        <dbReference type="SAM" id="MobiDB-lite"/>
    </source>
</evidence>
<dbReference type="InterPro" id="IPR010926">
    <property type="entry name" value="Myosin_TH1"/>
</dbReference>
<dbReference type="PANTHER" id="PTHR34969">
    <property type="entry name" value="OS01G0621700 PROTEIN"/>
    <property type="match status" value="1"/>
</dbReference>
<dbReference type="GO" id="GO:0003774">
    <property type="term" value="F:cytoskeletal motor activity"/>
    <property type="evidence" value="ECO:0007669"/>
    <property type="project" value="InterPro"/>
</dbReference>
<feature type="domain" description="TH1" evidence="2">
    <location>
        <begin position="46"/>
        <end position="213"/>
    </location>
</feature>
<dbReference type="OrthoDB" id="6108017at2759"/>
<dbReference type="Proteomes" id="UP000825935">
    <property type="component" value="Chromosome 7"/>
</dbReference>
<name>A0A8T2UHU4_CERRI</name>
<dbReference type="PANTHER" id="PTHR34969:SF1">
    <property type="entry name" value="TH1 DOMAIN-CONTAINING PROTEIN"/>
    <property type="match status" value="1"/>
</dbReference>
<dbReference type="OMA" id="RTRILMK"/>
<sequence>MEGRRVSIQMHNRDEAGGQQGEEDGERINAELSKNTEVMEPFMGMKARRRSSAYLQYHGDYLNVPCNQQILKLLTKQGDKQVLFADSVMKVNSDGQIRRRILVITDFALYILDYRWCNLKRRISLSAIDQLYMSEHNDNFLAVIVPSEYDFLLASTRKSEIVTVLVNAIKNTRHTPLEVSFANRFEYRVDCEASRVVHFESTEGGVNTRITRI</sequence>